<dbReference type="EMBL" id="CP036272">
    <property type="protein sequence ID" value="QDT61361.1"/>
    <property type="molecule type" value="Genomic_DNA"/>
</dbReference>
<evidence type="ECO:0000313" key="1">
    <source>
        <dbReference type="EMBL" id="QDT61361.1"/>
    </source>
</evidence>
<evidence type="ECO:0000313" key="2">
    <source>
        <dbReference type="Proteomes" id="UP000315003"/>
    </source>
</evidence>
<dbReference type="GO" id="GO:0016491">
    <property type="term" value="F:oxidoreductase activity"/>
    <property type="evidence" value="ECO:0007669"/>
    <property type="project" value="UniProtKB-KW"/>
</dbReference>
<dbReference type="PANTHER" id="PTHR23026">
    <property type="entry name" value="NADPH NITROREDUCTASE"/>
    <property type="match status" value="1"/>
</dbReference>
<accession>A0A517SZ99</accession>
<dbReference type="Proteomes" id="UP000315003">
    <property type="component" value="Chromosome"/>
</dbReference>
<gene>
    <name evidence="1" type="primary">acg</name>
    <name evidence="1" type="ORF">SV7mr_38960</name>
</gene>
<dbReference type="Gene3D" id="3.40.109.30">
    <property type="entry name" value="putative nitroreductase (tm1586), domain 2"/>
    <property type="match status" value="1"/>
</dbReference>
<proteinExistence type="predicted"/>
<dbReference type="InterPro" id="IPR050627">
    <property type="entry name" value="Nitroreductase/BluB"/>
</dbReference>
<dbReference type="SUPFAM" id="SSF55469">
    <property type="entry name" value="FMN-dependent nitroreductase-like"/>
    <property type="match status" value="2"/>
</dbReference>
<dbReference type="InterPro" id="IPR000415">
    <property type="entry name" value="Nitroreductase-like"/>
</dbReference>
<keyword evidence="1" id="KW-0560">Oxidoreductase</keyword>
<dbReference type="OrthoDB" id="5149792at2"/>
<name>A0A517SZ99_9BACT</name>
<dbReference type="PANTHER" id="PTHR23026:SF123">
    <property type="entry name" value="NAD(P)H NITROREDUCTASE RV3131-RELATED"/>
    <property type="match status" value="1"/>
</dbReference>
<dbReference type="Gene3D" id="3.40.109.10">
    <property type="entry name" value="NADH Oxidase"/>
    <property type="match status" value="1"/>
</dbReference>
<dbReference type="AlphaFoldDB" id="A0A517SZ99"/>
<reference evidence="1 2" key="1">
    <citation type="submission" date="2019-02" db="EMBL/GenBank/DDBJ databases">
        <title>Deep-cultivation of Planctomycetes and their phenomic and genomic characterization uncovers novel biology.</title>
        <authorList>
            <person name="Wiegand S."/>
            <person name="Jogler M."/>
            <person name="Boedeker C."/>
            <person name="Pinto D."/>
            <person name="Vollmers J."/>
            <person name="Rivas-Marin E."/>
            <person name="Kohn T."/>
            <person name="Peeters S.H."/>
            <person name="Heuer A."/>
            <person name="Rast P."/>
            <person name="Oberbeckmann S."/>
            <person name="Bunk B."/>
            <person name="Jeske O."/>
            <person name="Meyerdierks A."/>
            <person name="Storesund J.E."/>
            <person name="Kallscheuer N."/>
            <person name="Luecker S."/>
            <person name="Lage O.M."/>
            <person name="Pohl T."/>
            <person name="Merkel B.J."/>
            <person name="Hornburger P."/>
            <person name="Mueller R.-W."/>
            <person name="Bruemmer F."/>
            <person name="Labrenz M."/>
            <person name="Spormann A.M."/>
            <person name="Op den Camp H."/>
            <person name="Overmann J."/>
            <person name="Amann R."/>
            <person name="Jetten M.S.M."/>
            <person name="Mascher T."/>
            <person name="Medema M.H."/>
            <person name="Devos D.P."/>
            <person name="Kaster A.-K."/>
            <person name="Ovreas L."/>
            <person name="Rohde M."/>
            <person name="Galperin M.Y."/>
            <person name="Jogler C."/>
        </authorList>
    </citation>
    <scope>NUCLEOTIDE SEQUENCE [LARGE SCALE GENOMIC DNA]</scope>
    <source>
        <strain evidence="1 2">SV_7m_r</strain>
    </source>
</reference>
<dbReference type="NCBIfam" id="NF047509">
    <property type="entry name" value="Rv3131_FMN_oxido"/>
    <property type="match status" value="1"/>
</dbReference>
<dbReference type="EC" id="1.-.-.-" evidence="1"/>
<sequence length="333" mass="37559">MNVYSSTSPNANRLHDRLLKAVESATSAPSSHNTQPWKFEILQDRIELHADRSRRLPIVDPMDRALTISCGATLDHLCLAMHCDGLSTMVRVLPESENPDLLARVIVSGPHIPSDEERMMYDAIPKRRTNRAPFKEEPIDPQVKTDWLHDAAEHRCWLDMTEDKEEQHAIADLIDYGDRKQASNKAFRHELAQWVHSNNSPRTDGMPGYSHGFGDLASRFGRIMIRTFDWGDGQAAKDRQLAEGSPMLAVMGTNEDTPQAWIACGQALSRMLLRGTAHGLDASFMNQPIEVDALRFQLADLMDDDGFPQILLRWGKGKPVRPTPRRPVKEILI</sequence>
<keyword evidence="2" id="KW-1185">Reference proteome</keyword>
<organism evidence="1 2">
    <name type="scientific">Stieleria bergensis</name>
    <dbReference type="NCBI Taxonomy" id="2528025"/>
    <lineage>
        <taxon>Bacteria</taxon>
        <taxon>Pseudomonadati</taxon>
        <taxon>Planctomycetota</taxon>
        <taxon>Planctomycetia</taxon>
        <taxon>Pirellulales</taxon>
        <taxon>Pirellulaceae</taxon>
        <taxon>Stieleria</taxon>
    </lineage>
</organism>
<dbReference type="RefSeq" id="WP_145275378.1">
    <property type="nucleotide sequence ID" value="NZ_CP036272.1"/>
</dbReference>
<protein>
    <submittedName>
        <fullName evidence="1">NAD(P)H nitroreductase acg</fullName>
        <ecNumber evidence="1">1.-.-.-</ecNumber>
    </submittedName>
</protein>